<evidence type="ECO:0000256" key="7">
    <source>
        <dbReference type="ARBA" id="ARBA00023315"/>
    </source>
</evidence>
<name>A0A939DW63_9MICO</name>
<evidence type="ECO:0000256" key="6">
    <source>
        <dbReference type="ARBA" id="ARBA00023251"/>
    </source>
</evidence>
<dbReference type="Gene3D" id="3.30.559.10">
    <property type="entry name" value="Chloramphenicol acetyltransferase-like domain"/>
    <property type="match status" value="1"/>
</dbReference>
<evidence type="ECO:0000256" key="10">
    <source>
        <dbReference type="RuleBase" id="RU004156"/>
    </source>
</evidence>
<dbReference type="EC" id="2.3.1.28" evidence="3 9"/>
<evidence type="ECO:0000313" key="12">
    <source>
        <dbReference type="Proteomes" id="UP000664385"/>
    </source>
</evidence>
<evidence type="ECO:0000256" key="3">
    <source>
        <dbReference type="ARBA" id="ARBA00013235"/>
    </source>
</evidence>
<evidence type="ECO:0000313" key="11">
    <source>
        <dbReference type="EMBL" id="MBN8206114.1"/>
    </source>
</evidence>
<evidence type="ECO:0000256" key="9">
    <source>
        <dbReference type="RuleBase" id="RU000503"/>
    </source>
</evidence>
<dbReference type="PIRSF" id="PIRSF000440">
    <property type="entry name" value="CAT"/>
    <property type="match status" value="1"/>
</dbReference>
<dbReference type="InterPro" id="IPR001707">
    <property type="entry name" value="Cmp_AcTrfase"/>
</dbReference>
<evidence type="ECO:0000256" key="1">
    <source>
        <dbReference type="ARBA" id="ARBA00002150"/>
    </source>
</evidence>
<dbReference type="PROSITE" id="PS00100">
    <property type="entry name" value="CAT"/>
    <property type="match status" value="1"/>
</dbReference>
<sequence>MTNPVPVDLSTYPRREHFAHYRDVVPCTYSMTAEIEVTRFVTAIKATSRRSYISQIWALASIVNTHDEFRMTVTDSGALAVWPSLDPSFTIFHPAQETFSSVWVPFDEDFGAFHEAAARTIEDYADATALFPQGPPPGNMFNVSSLPWTSFTGFTLHIDEGSKHLAPIFTLGRYVERDGRTLLPITAQVHHAVADGFHTSRLLNELQEMFAEPSWLGD</sequence>
<comment type="function">
    <text evidence="1 9">This enzyme is an effector of chloramphenicol resistance in bacteria.</text>
</comment>
<dbReference type="GO" id="GO:0046677">
    <property type="term" value="P:response to antibiotic"/>
    <property type="evidence" value="ECO:0007669"/>
    <property type="project" value="UniProtKB-KW"/>
</dbReference>
<dbReference type="SMART" id="SM01059">
    <property type="entry name" value="CAT"/>
    <property type="match status" value="1"/>
</dbReference>
<dbReference type="InterPro" id="IPR018372">
    <property type="entry name" value="Chloramphenicol_AcTrfase_AS"/>
</dbReference>
<keyword evidence="6 9" id="KW-0046">Antibiotic resistance</keyword>
<dbReference type="EMBL" id="JAEMWU010000001">
    <property type="protein sequence ID" value="MBN8206114.1"/>
    <property type="molecule type" value="Genomic_DNA"/>
</dbReference>
<feature type="active site" description="Proton acceptor" evidence="8">
    <location>
        <position position="191"/>
    </location>
</feature>
<evidence type="ECO:0000256" key="4">
    <source>
        <dbReference type="ARBA" id="ARBA00020291"/>
    </source>
</evidence>
<comment type="caution">
    <text evidence="11">The sequence shown here is derived from an EMBL/GenBank/DDBJ whole genome shotgun (WGS) entry which is preliminary data.</text>
</comment>
<dbReference type="NCBIfam" id="NF000491">
    <property type="entry name" value="chloram_CatA"/>
    <property type="match status" value="1"/>
</dbReference>
<evidence type="ECO:0000256" key="2">
    <source>
        <dbReference type="ARBA" id="ARBA00010571"/>
    </source>
</evidence>
<organism evidence="11 12">
    <name type="scientific">Microbacterium esteraromaticum</name>
    <dbReference type="NCBI Taxonomy" id="57043"/>
    <lineage>
        <taxon>Bacteria</taxon>
        <taxon>Bacillati</taxon>
        <taxon>Actinomycetota</taxon>
        <taxon>Actinomycetes</taxon>
        <taxon>Micrococcales</taxon>
        <taxon>Microbacteriaceae</taxon>
        <taxon>Microbacterium</taxon>
    </lineage>
</organism>
<dbReference type="Proteomes" id="UP000664385">
    <property type="component" value="Unassembled WGS sequence"/>
</dbReference>
<dbReference type="AlphaFoldDB" id="A0A939DW63"/>
<evidence type="ECO:0000256" key="8">
    <source>
        <dbReference type="PIRSR" id="PIRSR000440-1"/>
    </source>
</evidence>
<dbReference type="SUPFAM" id="SSF52777">
    <property type="entry name" value="CoA-dependent acyltransferases"/>
    <property type="match status" value="1"/>
</dbReference>
<protein>
    <recommendedName>
        <fullName evidence="4 9">Chloramphenicol acetyltransferase</fullName>
        <ecNumber evidence="3 9">2.3.1.28</ecNumber>
    </recommendedName>
</protein>
<dbReference type="Pfam" id="PF00302">
    <property type="entry name" value="CAT"/>
    <property type="match status" value="1"/>
</dbReference>
<comment type="similarity">
    <text evidence="2 10">Belongs to the chloramphenicol acetyltransferase family.</text>
</comment>
<gene>
    <name evidence="11" type="primary">catA</name>
    <name evidence="11" type="ORF">JF543_09085</name>
</gene>
<dbReference type="PANTHER" id="PTHR38474">
    <property type="entry name" value="SLR0299 PROTEIN"/>
    <property type="match status" value="1"/>
</dbReference>
<keyword evidence="7 9" id="KW-0012">Acyltransferase</keyword>
<keyword evidence="5 9" id="KW-0808">Transferase</keyword>
<accession>A0A939DW63</accession>
<evidence type="ECO:0000256" key="5">
    <source>
        <dbReference type="ARBA" id="ARBA00022679"/>
    </source>
</evidence>
<dbReference type="RefSeq" id="WP_206820532.1">
    <property type="nucleotide sequence ID" value="NZ_CP063379.1"/>
</dbReference>
<dbReference type="InterPro" id="IPR023213">
    <property type="entry name" value="CAT-like_dom_sf"/>
</dbReference>
<dbReference type="PANTHER" id="PTHR38474:SF2">
    <property type="entry name" value="CHLORAMPHENICOL ACETYLTRANSFERASE"/>
    <property type="match status" value="1"/>
</dbReference>
<reference evidence="11" key="1">
    <citation type="submission" date="2020-12" db="EMBL/GenBank/DDBJ databases">
        <title>PHA producing bacteria isolated from mangrove.</title>
        <authorList>
            <person name="Zheng W."/>
            <person name="Yu S."/>
            <person name="Huang Y."/>
        </authorList>
    </citation>
    <scope>NUCLEOTIDE SEQUENCE</scope>
    <source>
        <strain evidence="11">GN8-5</strain>
    </source>
</reference>
<comment type="catalytic activity">
    <reaction evidence="9">
        <text>chloramphenicol + acetyl-CoA = chloramphenicol 3-acetate + CoA</text>
        <dbReference type="Rhea" id="RHEA:18421"/>
        <dbReference type="ChEBI" id="CHEBI:16730"/>
        <dbReference type="ChEBI" id="CHEBI:17698"/>
        <dbReference type="ChEBI" id="CHEBI:57287"/>
        <dbReference type="ChEBI" id="CHEBI:57288"/>
        <dbReference type="EC" id="2.3.1.28"/>
    </reaction>
</comment>
<dbReference type="GO" id="GO:0008811">
    <property type="term" value="F:chloramphenicol O-acetyltransferase activity"/>
    <property type="evidence" value="ECO:0007669"/>
    <property type="project" value="UniProtKB-EC"/>
</dbReference>
<proteinExistence type="inferred from homology"/>